<evidence type="ECO:0000313" key="8">
    <source>
        <dbReference type="EMBL" id="SMG24272.1"/>
    </source>
</evidence>
<evidence type="ECO:0000256" key="5">
    <source>
        <dbReference type="ARBA" id="ARBA00023136"/>
    </source>
</evidence>
<dbReference type="PANTHER" id="PTHR33885:SF3">
    <property type="entry name" value="PHAGE SHOCK PROTEIN C"/>
    <property type="match status" value="1"/>
</dbReference>
<name>A0A1X7J9P8_9CORY</name>
<sequence>MTTTQTFADTVSRMWATRPPRIPAEQGGNAKIAGVCEGIGARYQIDPTIVRVLFVVSLFTFGGGLAAYLLAWMCMPRYGMTTAPITAISRRKETLSPPESRERTAGWWLLIFFILTFGSFGTEGALFSSGLLAVGLLLGTWWLLHQRTPQPPAGLLAEREEPAPTMSAPVDLSGYYPAEGTAFPPGRETPPSWDPLGTAPFAWDLPEPGLPPQPVRRKPRIWPWVALGLVGALSAATIAVGVFGTYLYQNDEIGRDLTFTPAAEAELQDHYQGEIGSLEVDLRQLPPLDDSHTVRVEGGLGPVNVHLPSAIPVTLTCEEGLGEMDCAEGTYNDRSPGGTLTLQVEGGIGPVKVTVPRDLPAQD</sequence>
<dbReference type="PANTHER" id="PTHR33885">
    <property type="entry name" value="PHAGE SHOCK PROTEIN C"/>
    <property type="match status" value="1"/>
</dbReference>
<feature type="transmembrane region" description="Helical" evidence="6">
    <location>
        <begin position="221"/>
        <end position="248"/>
    </location>
</feature>
<proteinExistence type="predicted"/>
<keyword evidence="4 6" id="KW-1133">Transmembrane helix</keyword>
<feature type="transmembrane region" description="Helical" evidence="6">
    <location>
        <begin position="126"/>
        <end position="144"/>
    </location>
</feature>
<evidence type="ECO:0000256" key="1">
    <source>
        <dbReference type="ARBA" id="ARBA00004162"/>
    </source>
</evidence>
<evidence type="ECO:0000259" key="7">
    <source>
        <dbReference type="Pfam" id="PF04024"/>
    </source>
</evidence>
<dbReference type="STRING" id="1610489.SAMN06295981_1362"/>
<protein>
    <submittedName>
        <fullName evidence="8">Phage shock protein C (PspC) family protein</fullName>
    </submittedName>
</protein>
<dbReference type="RefSeq" id="WP_085549493.1">
    <property type="nucleotide sequence ID" value="NZ_FXAR01000004.1"/>
</dbReference>
<evidence type="ECO:0000256" key="4">
    <source>
        <dbReference type="ARBA" id="ARBA00022989"/>
    </source>
</evidence>
<comment type="subcellular location">
    <subcellularLocation>
        <location evidence="1">Cell membrane</location>
        <topology evidence="1">Single-pass membrane protein</topology>
    </subcellularLocation>
</comment>
<keyword evidence="9" id="KW-1185">Reference proteome</keyword>
<dbReference type="InterPro" id="IPR052027">
    <property type="entry name" value="PspC"/>
</dbReference>
<dbReference type="GO" id="GO:0005886">
    <property type="term" value="C:plasma membrane"/>
    <property type="evidence" value="ECO:0007669"/>
    <property type="project" value="UniProtKB-SubCell"/>
</dbReference>
<dbReference type="Proteomes" id="UP000193309">
    <property type="component" value="Unassembled WGS sequence"/>
</dbReference>
<evidence type="ECO:0000313" key="9">
    <source>
        <dbReference type="Proteomes" id="UP000193309"/>
    </source>
</evidence>
<gene>
    <name evidence="8" type="ORF">SAMN06295981_1362</name>
</gene>
<keyword evidence="5 6" id="KW-0472">Membrane</keyword>
<keyword evidence="2" id="KW-1003">Cell membrane</keyword>
<reference evidence="9" key="1">
    <citation type="submission" date="2017-04" db="EMBL/GenBank/DDBJ databases">
        <authorList>
            <person name="Varghese N."/>
            <person name="Submissions S."/>
        </authorList>
    </citation>
    <scope>NUCLEOTIDE SEQUENCE [LARGE SCALE GENOMIC DNA]</scope>
    <source>
        <strain evidence="9">VDS</strain>
    </source>
</reference>
<dbReference type="OrthoDB" id="3208990at2"/>
<feature type="domain" description="Phage shock protein PspC N-terminal" evidence="7">
    <location>
        <begin position="29"/>
        <end position="77"/>
    </location>
</feature>
<dbReference type="EMBL" id="FXAR01000004">
    <property type="protein sequence ID" value="SMG24272.1"/>
    <property type="molecule type" value="Genomic_DNA"/>
</dbReference>
<evidence type="ECO:0000256" key="2">
    <source>
        <dbReference type="ARBA" id="ARBA00022475"/>
    </source>
</evidence>
<accession>A0A1X7J9P8</accession>
<dbReference type="InterPro" id="IPR007168">
    <property type="entry name" value="Phageshock_PspC_N"/>
</dbReference>
<evidence type="ECO:0000256" key="6">
    <source>
        <dbReference type="SAM" id="Phobius"/>
    </source>
</evidence>
<dbReference type="AlphaFoldDB" id="A0A1X7J9P8"/>
<keyword evidence="3 6" id="KW-0812">Transmembrane</keyword>
<feature type="transmembrane region" description="Helical" evidence="6">
    <location>
        <begin position="104"/>
        <end position="120"/>
    </location>
</feature>
<dbReference type="Pfam" id="PF04024">
    <property type="entry name" value="PspC"/>
    <property type="match status" value="1"/>
</dbReference>
<feature type="transmembrane region" description="Helical" evidence="6">
    <location>
        <begin position="49"/>
        <end position="71"/>
    </location>
</feature>
<organism evidence="8 9">
    <name type="scientific">Corynebacterium pollutisoli</name>
    <dbReference type="NCBI Taxonomy" id="1610489"/>
    <lineage>
        <taxon>Bacteria</taxon>
        <taxon>Bacillati</taxon>
        <taxon>Actinomycetota</taxon>
        <taxon>Actinomycetes</taxon>
        <taxon>Mycobacteriales</taxon>
        <taxon>Corynebacteriaceae</taxon>
        <taxon>Corynebacterium</taxon>
    </lineage>
</organism>
<evidence type="ECO:0000256" key="3">
    <source>
        <dbReference type="ARBA" id="ARBA00022692"/>
    </source>
</evidence>